<keyword evidence="2" id="KW-1185">Reference proteome</keyword>
<gene>
    <name evidence="1" type="ORF">BDV38DRAFT_279659</name>
</gene>
<dbReference type="EMBL" id="ML743560">
    <property type="protein sequence ID" value="KAE8140682.1"/>
    <property type="molecule type" value="Genomic_DNA"/>
</dbReference>
<evidence type="ECO:0000313" key="2">
    <source>
        <dbReference type="Proteomes" id="UP000325672"/>
    </source>
</evidence>
<dbReference type="GeneID" id="43643289"/>
<evidence type="ECO:0000313" key="1">
    <source>
        <dbReference type="EMBL" id="KAE8140682.1"/>
    </source>
</evidence>
<proteinExistence type="predicted"/>
<organism evidence="1 2">
    <name type="scientific">Aspergillus pseudotamarii</name>
    <dbReference type="NCBI Taxonomy" id="132259"/>
    <lineage>
        <taxon>Eukaryota</taxon>
        <taxon>Fungi</taxon>
        <taxon>Dikarya</taxon>
        <taxon>Ascomycota</taxon>
        <taxon>Pezizomycotina</taxon>
        <taxon>Eurotiomycetes</taxon>
        <taxon>Eurotiomycetidae</taxon>
        <taxon>Eurotiales</taxon>
        <taxon>Aspergillaceae</taxon>
        <taxon>Aspergillus</taxon>
        <taxon>Aspergillus subgen. Circumdati</taxon>
    </lineage>
</organism>
<dbReference type="AlphaFoldDB" id="A0A5N6T2Z9"/>
<evidence type="ECO:0008006" key="3">
    <source>
        <dbReference type="Google" id="ProtNLM"/>
    </source>
</evidence>
<dbReference type="OrthoDB" id="61113at2759"/>
<name>A0A5N6T2Z9_ASPPS</name>
<reference evidence="1 2" key="1">
    <citation type="submission" date="2019-04" db="EMBL/GenBank/DDBJ databases">
        <title>Friends and foes A comparative genomics study of 23 Aspergillus species from section Flavi.</title>
        <authorList>
            <consortium name="DOE Joint Genome Institute"/>
            <person name="Kjaerbolling I."/>
            <person name="Vesth T."/>
            <person name="Frisvad J.C."/>
            <person name="Nybo J.L."/>
            <person name="Theobald S."/>
            <person name="Kildgaard S."/>
            <person name="Isbrandt T."/>
            <person name="Kuo A."/>
            <person name="Sato A."/>
            <person name="Lyhne E.K."/>
            <person name="Kogle M.E."/>
            <person name="Wiebenga A."/>
            <person name="Kun R.S."/>
            <person name="Lubbers R.J."/>
            <person name="Makela M.R."/>
            <person name="Barry K."/>
            <person name="Chovatia M."/>
            <person name="Clum A."/>
            <person name="Daum C."/>
            <person name="Haridas S."/>
            <person name="He G."/>
            <person name="LaButti K."/>
            <person name="Lipzen A."/>
            <person name="Mondo S."/>
            <person name="Riley R."/>
            <person name="Salamov A."/>
            <person name="Simmons B.A."/>
            <person name="Magnuson J.K."/>
            <person name="Henrissat B."/>
            <person name="Mortensen U.H."/>
            <person name="Larsen T.O."/>
            <person name="Devries R.P."/>
            <person name="Grigoriev I.V."/>
            <person name="Machida M."/>
            <person name="Baker S.E."/>
            <person name="Andersen M.R."/>
        </authorList>
    </citation>
    <scope>NUCLEOTIDE SEQUENCE [LARGE SCALE GENOMIC DNA]</scope>
    <source>
        <strain evidence="1 2">CBS 117625</strain>
    </source>
</reference>
<sequence>MASWKIEPCSVADAPALAYNDMSAFWEDPTWILEVRHQNAVDPLTGELVGYAR</sequence>
<dbReference type="Proteomes" id="UP000325672">
    <property type="component" value="Unassembled WGS sequence"/>
</dbReference>
<protein>
    <recommendedName>
        <fullName evidence="3">N-acetyltransferase domain-containing protein</fullName>
    </recommendedName>
</protein>
<accession>A0A5N6T2Z9</accession>
<dbReference type="RefSeq" id="XP_031916745.1">
    <property type="nucleotide sequence ID" value="XM_032059079.1"/>
</dbReference>